<feature type="domain" description="Diol/glycerol dehydratase large subunit" evidence="1">
    <location>
        <begin position="2"/>
        <end position="551"/>
    </location>
</feature>
<dbReference type="InterPro" id="IPR036999">
    <property type="entry name" value="Diol/glycerol_deHase_lsu_sf"/>
</dbReference>
<dbReference type="SUPFAM" id="SSF51703">
    <property type="entry name" value="Cobalamin (vitamin B12)-dependent enzymes"/>
    <property type="match status" value="1"/>
</dbReference>
<dbReference type="Pfam" id="PF02286">
    <property type="entry name" value="Dehydratase_LU"/>
    <property type="match status" value="1"/>
</dbReference>
<organism evidence="2 3">
    <name type="scientific">Candidatus Mediterraneibacter faecavium</name>
    <dbReference type="NCBI Taxonomy" id="2838668"/>
    <lineage>
        <taxon>Bacteria</taxon>
        <taxon>Bacillati</taxon>
        <taxon>Bacillota</taxon>
        <taxon>Clostridia</taxon>
        <taxon>Lachnospirales</taxon>
        <taxon>Lachnospiraceae</taxon>
        <taxon>Mediterraneibacter</taxon>
    </lineage>
</organism>
<dbReference type="NCBIfam" id="NF011979">
    <property type="entry name" value="PRK15444.1"/>
    <property type="match status" value="1"/>
</dbReference>
<reference evidence="2" key="1">
    <citation type="journal article" date="2021" name="PeerJ">
        <title>Extensive microbial diversity within the chicken gut microbiome revealed by metagenomics and culture.</title>
        <authorList>
            <person name="Gilroy R."/>
            <person name="Ravi A."/>
            <person name="Getino M."/>
            <person name="Pursley I."/>
            <person name="Horton D.L."/>
            <person name="Alikhan N.F."/>
            <person name="Baker D."/>
            <person name="Gharbi K."/>
            <person name="Hall N."/>
            <person name="Watson M."/>
            <person name="Adriaenssens E.M."/>
            <person name="Foster-Nyarko E."/>
            <person name="Jarju S."/>
            <person name="Secka A."/>
            <person name="Antonio M."/>
            <person name="Oren A."/>
            <person name="Chaudhuri R.R."/>
            <person name="La Ragione R."/>
            <person name="Hildebrand F."/>
            <person name="Pallen M.J."/>
        </authorList>
    </citation>
    <scope>NUCLEOTIDE SEQUENCE</scope>
    <source>
        <strain evidence="2">CHK196-7946</strain>
    </source>
</reference>
<gene>
    <name evidence="2" type="ORF">H9697_12410</name>
</gene>
<evidence type="ECO:0000313" key="2">
    <source>
        <dbReference type="EMBL" id="HJC75723.1"/>
    </source>
</evidence>
<dbReference type="InterPro" id="IPR016176">
    <property type="entry name" value="Cbl-dep_enz_cat"/>
</dbReference>
<dbReference type="Proteomes" id="UP000823902">
    <property type="component" value="Unassembled WGS sequence"/>
</dbReference>
<sequence>MKRSKRIEALDARPVNLDGYINEWPEMGFIAMSSPYDPRPSVKVEGGKIVELDGKSREDFDFIDQFIADYAINIERTERSMAVSSLEIARMIVDINVSRKEILELISGITPAKMTEVMNHLNVVELMMGMQKIRARRTPGNQAHITNLKDDPVQIAADAAEGALRGFAEEETTMGVARYAPLSAMALLIGSQVGRPGVLTQCSAEEATELELGIRGLTTYAETLSVYGTEKVFIDGDDTPYSKAFLNSAYASRGLKVRFTSGSGSEVLMGSSEKKSMLYLECRCLFVTKGAGSQGIQNGSVSCIGVTGSVPAGIREVLSENLVAALLGLECASSNDQSFSNSDMRRTARTMLEFLPGTDFIFSGYAAEPNYDNMFAGSNFDAEDFDDYNVLQRDMQVDGGLKPVTEEQVIHVRNKAARAVQAVFRNLNLSPVTDEQVEAVTYAHGSKDTLPRDVTADLAAAEDVLKRGITGIDVVKALAETGFEDVAASVLNMLKQRVAGDYMQTAAILDKDFHVMSGVNTPNDYMGPGTGYRVDGDRWEEIKQIPHIINPYDI</sequence>
<dbReference type="Gene3D" id="3.20.20.350">
    <property type="entry name" value="Diol/glycerol dehydratase, large subunit"/>
    <property type="match status" value="1"/>
</dbReference>
<dbReference type="GO" id="GO:0031419">
    <property type="term" value="F:cobalamin binding"/>
    <property type="evidence" value="ECO:0007669"/>
    <property type="project" value="InterPro"/>
</dbReference>
<dbReference type="EMBL" id="DWVY01000064">
    <property type="protein sequence ID" value="HJC75723.1"/>
    <property type="molecule type" value="Genomic_DNA"/>
</dbReference>
<comment type="caution">
    <text evidence="2">The sequence shown here is derived from an EMBL/GenBank/DDBJ whole genome shotgun (WGS) entry which is preliminary data.</text>
</comment>
<name>A0A9D2QA49_9FIRM</name>
<dbReference type="AlphaFoldDB" id="A0A9D2QA49"/>
<evidence type="ECO:0000259" key="1">
    <source>
        <dbReference type="Pfam" id="PF02286"/>
    </source>
</evidence>
<reference evidence="2" key="2">
    <citation type="submission" date="2021-04" db="EMBL/GenBank/DDBJ databases">
        <authorList>
            <person name="Gilroy R."/>
        </authorList>
    </citation>
    <scope>NUCLEOTIDE SEQUENCE</scope>
    <source>
        <strain evidence="2">CHK196-7946</strain>
    </source>
</reference>
<proteinExistence type="predicted"/>
<dbReference type="GO" id="GO:0016836">
    <property type="term" value="F:hydro-lyase activity"/>
    <property type="evidence" value="ECO:0007669"/>
    <property type="project" value="InterPro"/>
</dbReference>
<dbReference type="InterPro" id="IPR003206">
    <property type="entry name" value="Diol/glycerol_deHydtase_lsu"/>
</dbReference>
<accession>A0A9D2QA49</accession>
<protein>
    <submittedName>
        <fullName evidence="2">Propanediol/glycerol family dehydratase large subunit</fullName>
    </submittedName>
</protein>
<evidence type="ECO:0000313" key="3">
    <source>
        <dbReference type="Proteomes" id="UP000823902"/>
    </source>
</evidence>